<dbReference type="EMBL" id="CP092869">
    <property type="protein sequence ID" value="UYV70245.1"/>
    <property type="molecule type" value="Genomic_DNA"/>
</dbReference>
<dbReference type="InterPro" id="IPR009057">
    <property type="entry name" value="Homeodomain-like_sf"/>
</dbReference>
<dbReference type="Gene3D" id="3.30.420.10">
    <property type="entry name" value="Ribonuclease H-like superfamily/Ribonuclease H"/>
    <property type="match status" value="1"/>
</dbReference>
<accession>A0ABY6KT34</accession>
<dbReference type="PANTHER" id="PTHR23022">
    <property type="entry name" value="TRANSPOSABLE ELEMENT-RELATED"/>
    <property type="match status" value="1"/>
</dbReference>
<dbReference type="InterPro" id="IPR036397">
    <property type="entry name" value="RNaseH_sf"/>
</dbReference>
<keyword evidence="5" id="KW-1185">Reference proteome</keyword>
<organism evidence="4 5">
    <name type="scientific">Cordylochernes scorpioides</name>
    <dbReference type="NCBI Taxonomy" id="51811"/>
    <lineage>
        <taxon>Eukaryota</taxon>
        <taxon>Metazoa</taxon>
        <taxon>Ecdysozoa</taxon>
        <taxon>Arthropoda</taxon>
        <taxon>Chelicerata</taxon>
        <taxon>Arachnida</taxon>
        <taxon>Pseudoscorpiones</taxon>
        <taxon>Cheliferoidea</taxon>
        <taxon>Chernetidae</taxon>
        <taxon>Cordylochernes</taxon>
    </lineage>
</organism>
<evidence type="ECO:0008006" key="6">
    <source>
        <dbReference type="Google" id="ProtNLM"/>
    </source>
</evidence>
<feature type="domain" description="Transposase Tc1-like" evidence="2">
    <location>
        <begin position="206"/>
        <end position="275"/>
    </location>
</feature>
<dbReference type="SUPFAM" id="SSF46689">
    <property type="entry name" value="Homeodomain-like"/>
    <property type="match status" value="1"/>
</dbReference>
<comment type="subcellular location">
    <subcellularLocation>
        <location evidence="1">Nucleus</location>
    </subcellularLocation>
</comment>
<dbReference type="Pfam" id="PF01498">
    <property type="entry name" value="HTH_Tnp_Tc3_2"/>
    <property type="match status" value="1"/>
</dbReference>
<evidence type="ECO:0000259" key="2">
    <source>
        <dbReference type="Pfam" id="PF01498"/>
    </source>
</evidence>
<proteinExistence type="predicted"/>
<dbReference type="InterPro" id="IPR038717">
    <property type="entry name" value="Tc1-like_DDE_dom"/>
</dbReference>
<dbReference type="InterPro" id="IPR052338">
    <property type="entry name" value="Transposase_5"/>
</dbReference>
<evidence type="ECO:0000259" key="3">
    <source>
        <dbReference type="Pfam" id="PF13358"/>
    </source>
</evidence>
<dbReference type="InterPro" id="IPR002492">
    <property type="entry name" value="Transposase_Tc1-like"/>
</dbReference>
<dbReference type="Proteomes" id="UP001235939">
    <property type="component" value="Chromosome 07"/>
</dbReference>
<name>A0ABY6KT34_9ARAC</name>
<gene>
    <name evidence="4" type="ORF">LAZ67_7002271</name>
</gene>
<reference evidence="4 5" key="1">
    <citation type="submission" date="2022-01" db="EMBL/GenBank/DDBJ databases">
        <title>A chromosomal length assembly of Cordylochernes scorpioides.</title>
        <authorList>
            <person name="Zeh D."/>
            <person name="Zeh J."/>
        </authorList>
    </citation>
    <scope>NUCLEOTIDE SEQUENCE [LARGE SCALE GENOMIC DNA]</scope>
    <source>
        <strain evidence="4">IN4F17</strain>
        <tissue evidence="4">Whole Body</tissue>
    </source>
</reference>
<dbReference type="Pfam" id="PF13358">
    <property type="entry name" value="DDE_3"/>
    <property type="match status" value="1"/>
</dbReference>
<evidence type="ECO:0000313" key="5">
    <source>
        <dbReference type="Proteomes" id="UP001235939"/>
    </source>
</evidence>
<evidence type="ECO:0000313" key="4">
    <source>
        <dbReference type="EMBL" id="UYV70245.1"/>
    </source>
</evidence>
<feature type="domain" description="Tc1-like transposase DDE" evidence="3">
    <location>
        <begin position="285"/>
        <end position="434"/>
    </location>
</feature>
<evidence type="ECO:0000256" key="1">
    <source>
        <dbReference type="ARBA" id="ARBA00004123"/>
    </source>
</evidence>
<protein>
    <recommendedName>
        <fullName evidence="6">Transposase</fullName>
    </recommendedName>
</protein>
<sequence length="638" mass="72983">MMSTGLEVGPCKQADLLMKKTIAFVYLVDLGISSTISRALVSIWRRSKTSYPPIVHNQIFTWPLPFHLLIQSHVLTPFKVDVLYGAVPNLEANSRSYNQAHMRSSANGCTAAIRIEHSVAHVVSKSGLIVERIGHRKRRQFKQTDAFTRGMVIGLKRAGWSIRQIAADTHLGASTVHRLWRRCLEQGNVAINRNVGATRVTSARVDRRILRQAVAAPQATCTAILQHVQDTLDHSISTRTISRRLVANGLHSCRPLRRLPLTPPNRRQRLEWCRARSTWMTEWHRVVFSDESRFCLSSDSRRVRVWRRRGERSNPAAIVERPTVRQRGIMVWGAIAYDSRSPLLRIQGTMTAQRYVDDVLRPVTLPYLQGVPNALYQQDNARPHTARISQQALQDVQMLPWPPYSPDLSPIEHVWDIIGRRLHALPQPRSEDELWQMVEREWRAIPQDAIRTLIDSLPRRVAACIANMPRRSRPLIGRNTAASRRYRNAIAIETPLQSETRRALRRLRYSEARVAAAQTMQVPVQRIQLWTHKPFSGLQYNAHIDYKADSSVDIGQMSRVCQFCSALRFRDEPFGLCCKQGRVSLPAIEAHHNIHVIRSMFRSSPTLRLLELVKDLIALCSLARERSRSIVKKSTEEF</sequence>
<dbReference type="PANTHER" id="PTHR23022:SF135">
    <property type="entry name" value="SI:DKEY-77F5.3"/>
    <property type="match status" value="1"/>
</dbReference>